<evidence type="ECO:0000313" key="4">
    <source>
        <dbReference type="Proteomes" id="UP000051672"/>
    </source>
</evidence>
<dbReference type="AlphaFoldDB" id="A0A0R2B987"/>
<dbReference type="InterPro" id="IPR011426">
    <property type="entry name" value="CamS"/>
</dbReference>
<dbReference type="Gene3D" id="3.10.570.10">
    <property type="entry name" value="sex pheromone staph- cam373 precursor domain"/>
    <property type="match status" value="1"/>
</dbReference>
<evidence type="ECO:0000313" key="3">
    <source>
        <dbReference type="EMBL" id="KRM73083.1"/>
    </source>
</evidence>
<feature type="chain" id="PRO_5039054767" description="Lipoprotein" evidence="2">
    <location>
        <begin position="22"/>
        <end position="383"/>
    </location>
</feature>
<dbReference type="RefSeq" id="WP_057894084.1">
    <property type="nucleotide sequence ID" value="NZ_AYZQ01000001.1"/>
</dbReference>
<reference evidence="3 4" key="1">
    <citation type="journal article" date="2015" name="Genome Announc.">
        <title>Expanding the biotechnology potential of lactobacilli through comparative genomics of 213 strains and associated genera.</title>
        <authorList>
            <person name="Sun Z."/>
            <person name="Harris H.M."/>
            <person name="McCann A."/>
            <person name="Guo C."/>
            <person name="Argimon S."/>
            <person name="Zhang W."/>
            <person name="Yang X."/>
            <person name="Jeffery I.B."/>
            <person name="Cooney J.C."/>
            <person name="Kagawa T.F."/>
            <person name="Liu W."/>
            <person name="Song Y."/>
            <person name="Salvetti E."/>
            <person name="Wrobel A."/>
            <person name="Rasinkangas P."/>
            <person name="Parkhill J."/>
            <person name="Rea M.C."/>
            <person name="O'Sullivan O."/>
            <person name="Ritari J."/>
            <person name="Douillard F.P."/>
            <person name="Paul Ross R."/>
            <person name="Yang R."/>
            <person name="Briner A.E."/>
            <person name="Felis G.E."/>
            <person name="de Vos W.M."/>
            <person name="Barrangou R."/>
            <person name="Klaenhammer T.R."/>
            <person name="Caufield P.W."/>
            <person name="Cui Y."/>
            <person name="Zhang H."/>
            <person name="O'Toole P.W."/>
        </authorList>
    </citation>
    <scope>NUCLEOTIDE SEQUENCE [LARGE SCALE GENOMIC DNA]</scope>
    <source>
        <strain evidence="3 4">DSM 23927</strain>
    </source>
</reference>
<evidence type="ECO:0008006" key="5">
    <source>
        <dbReference type="Google" id="ProtNLM"/>
    </source>
</evidence>
<organism evidence="3 4">
    <name type="scientific">Lacticaseibacillus brantae DSM 23927</name>
    <dbReference type="NCBI Taxonomy" id="1423727"/>
    <lineage>
        <taxon>Bacteria</taxon>
        <taxon>Bacillati</taxon>
        <taxon>Bacillota</taxon>
        <taxon>Bacilli</taxon>
        <taxon>Lactobacillales</taxon>
        <taxon>Lactobacillaceae</taxon>
        <taxon>Lacticaseibacillus</taxon>
    </lineage>
</organism>
<protein>
    <recommendedName>
        <fullName evidence="5">Lipoprotein</fullName>
    </recommendedName>
</protein>
<accession>A0A0R2B987</accession>
<gene>
    <name evidence="3" type="ORF">FC34_GL000805</name>
</gene>
<dbReference type="OrthoDB" id="9795361at2"/>
<dbReference type="Pfam" id="PF07537">
    <property type="entry name" value="CamS"/>
    <property type="match status" value="1"/>
</dbReference>
<dbReference type="CDD" id="cd13440">
    <property type="entry name" value="CamS_repeat_2"/>
    <property type="match status" value="1"/>
</dbReference>
<dbReference type="Proteomes" id="UP000051672">
    <property type="component" value="Unassembled WGS sequence"/>
</dbReference>
<dbReference type="PROSITE" id="PS51257">
    <property type="entry name" value="PROKAR_LIPOPROTEIN"/>
    <property type="match status" value="1"/>
</dbReference>
<dbReference type="PIRSF" id="PIRSF012509">
    <property type="entry name" value="CamS"/>
    <property type="match status" value="1"/>
</dbReference>
<dbReference type="EMBL" id="AYZQ01000001">
    <property type="protein sequence ID" value="KRM73083.1"/>
    <property type="molecule type" value="Genomic_DNA"/>
</dbReference>
<dbReference type="STRING" id="1423727.FC34_GL000805"/>
<dbReference type="CDD" id="cd13441">
    <property type="entry name" value="CamS_repeat_1"/>
    <property type="match status" value="1"/>
</dbReference>
<sequence length="383" mass="41613">MKKTLLAGLMFSLVIFLSACGKLNFDSGSGSTSGTKSSAYQTTGAVTSDMYQGVIKNGRYQISSARGLTLQQNTQGSNTYNIKSMENGLLNLSKEQFSPQKYVFQEGQLLSTSVARNWLGRESSSNPDGLNPKDNGKKDPDTRNPIYLQQVLEQDYMVDSGDGMKLGGISIALGLNKVDYYTKTQYGAQFSTTISNATLTEKGEAMAKKVVERLRKMNGVSADTPILIGLYVQAESDSLVGGTFSNYTVAKSGTNLGTWQNLNEQNEVLPVVGNNKALNTNVANDFSNFTTQINSFFPTLAGTTAQVHYVDKELAGMKITINTQFYGETEIMSFTQYVGTSANKLLPSGVPIDITIQSVQGTQAFLSRANGDKSFYSHIFDSY</sequence>
<evidence type="ECO:0000256" key="2">
    <source>
        <dbReference type="SAM" id="SignalP"/>
    </source>
</evidence>
<keyword evidence="2" id="KW-0732">Signal</keyword>
<keyword evidence="4" id="KW-1185">Reference proteome</keyword>
<feature type="region of interest" description="Disordered" evidence="1">
    <location>
        <begin position="120"/>
        <end position="143"/>
    </location>
</feature>
<proteinExistence type="predicted"/>
<evidence type="ECO:0000256" key="1">
    <source>
        <dbReference type="SAM" id="MobiDB-lite"/>
    </source>
</evidence>
<dbReference type="PATRIC" id="fig|1423727.3.peg.812"/>
<comment type="caution">
    <text evidence="3">The sequence shown here is derived from an EMBL/GenBank/DDBJ whole genome shotgun (WGS) entry which is preliminary data.</text>
</comment>
<feature type="signal peptide" evidence="2">
    <location>
        <begin position="1"/>
        <end position="21"/>
    </location>
</feature>
<name>A0A0R2B987_9LACO</name>